<dbReference type="KEGG" id="pas:Pars_2014"/>
<protein>
    <recommendedName>
        <fullName evidence="3">DUF429 domain-containing protein</fullName>
    </recommendedName>
</protein>
<dbReference type="STRING" id="340102.Pars_2014"/>
<dbReference type="InterPro" id="IPR018036">
    <property type="entry name" value="DUF429_subgr"/>
</dbReference>
<name>A4WME4_PYRAR</name>
<dbReference type="HOGENOM" id="CLU_121772_0_0_2"/>
<gene>
    <name evidence="1" type="ordered locus">Pars_2014</name>
</gene>
<proteinExistence type="predicted"/>
<accession>A4WME4</accession>
<evidence type="ECO:0000313" key="1">
    <source>
        <dbReference type="EMBL" id="ABP51561.1"/>
    </source>
</evidence>
<sequence>MYMIVAGIDLAVAKPTAVATLDGCSLVYLGLASADEEIVHAASLLDPAVVAIDAPLTLPEGGRGLRDVEVELRRLGYRLLPPLMGPMRGLTERGIRLSRMFRAEVIEIHPATSLMAMGLSRGELRRRFGIGHADLLDAIAAALTAVAYAEGRYKRIGPFVLPTARVCV</sequence>
<dbReference type="Proteomes" id="UP000001567">
    <property type="component" value="Chromosome"/>
</dbReference>
<dbReference type="PIRSF" id="PIRSF024051">
    <property type="entry name" value="DUF429"/>
    <property type="match status" value="1"/>
</dbReference>
<dbReference type="AlphaFoldDB" id="A4WME4"/>
<organism evidence="1 2">
    <name type="scientific">Pyrobaculum arsenaticum (strain DSM 13514 / JCM 11321 / PZ6)</name>
    <dbReference type="NCBI Taxonomy" id="340102"/>
    <lineage>
        <taxon>Archaea</taxon>
        <taxon>Thermoproteota</taxon>
        <taxon>Thermoprotei</taxon>
        <taxon>Thermoproteales</taxon>
        <taxon>Thermoproteaceae</taxon>
        <taxon>Pyrobaculum</taxon>
    </lineage>
</organism>
<dbReference type="EMBL" id="CP000660">
    <property type="protein sequence ID" value="ABP51561.1"/>
    <property type="molecule type" value="Genomic_DNA"/>
</dbReference>
<evidence type="ECO:0000313" key="2">
    <source>
        <dbReference type="Proteomes" id="UP000001567"/>
    </source>
</evidence>
<evidence type="ECO:0008006" key="3">
    <source>
        <dbReference type="Google" id="ProtNLM"/>
    </source>
</evidence>
<reference evidence="1 2" key="1">
    <citation type="submission" date="2007-04" db="EMBL/GenBank/DDBJ databases">
        <title>Complete sequence of Pyrobaculum arsenaticum DSM 13514.</title>
        <authorList>
            <consortium name="US DOE Joint Genome Institute"/>
            <person name="Copeland A."/>
            <person name="Lucas S."/>
            <person name="Lapidus A."/>
            <person name="Barry K."/>
            <person name="Glavina del Rio T."/>
            <person name="Dalin E."/>
            <person name="Tice H."/>
            <person name="Pitluck S."/>
            <person name="Chain P."/>
            <person name="Malfatti S."/>
            <person name="Shin M."/>
            <person name="Vergez L."/>
            <person name="Schmutz J."/>
            <person name="Larimer F."/>
            <person name="Land M."/>
            <person name="Hauser L."/>
            <person name="Kyrpides N."/>
            <person name="Mikhailova N."/>
            <person name="Cozen A.E."/>
            <person name="Fitz-Gibbon S.T."/>
            <person name="House C.H."/>
            <person name="Saltikov C."/>
            <person name="Lowe T.M."/>
            <person name="Richardson P."/>
        </authorList>
    </citation>
    <scope>NUCLEOTIDE SEQUENCE [LARGE SCALE GENOMIC DNA]</scope>
    <source>
        <strain evidence="2">ATCC 700994 / DSM 13514 / JCM 11321 / PZ6</strain>
    </source>
</reference>